<protein>
    <recommendedName>
        <fullName evidence="4">Secreted protein</fullName>
    </recommendedName>
</protein>
<feature type="chain" id="PRO_5046405387" description="Secreted protein" evidence="1">
    <location>
        <begin position="17"/>
        <end position="156"/>
    </location>
</feature>
<gene>
    <name evidence="2" type="ORF">HIV01_009420</name>
</gene>
<evidence type="ECO:0000313" key="2">
    <source>
        <dbReference type="EMBL" id="QSX76761.1"/>
    </source>
</evidence>
<evidence type="ECO:0000313" key="3">
    <source>
        <dbReference type="Proteomes" id="UP000663400"/>
    </source>
</evidence>
<dbReference type="EMBL" id="CP071517">
    <property type="protein sequence ID" value="QSX76761.1"/>
    <property type="molecule type" value="Genomic_DNA"/>
</dbReference>
<keyword evidence="3" id="KW-1185">Reference proteome</keyword>
<sequence>MLALAALLPLAGASFAQQKIEQQMSYEQFKAAGLDRLSPEQLANLNDWLDGKLKVETAKAAETAKQSGGDEDRRGLFLATSREPVDGTITGNFTGFGKGRSFTLDNGQVWQQIDDVSLTGVKDANPKVKITPSVIGSAWYLSIEGFNARAKVQRVK</sequence>
<evidence type="ECO:0008006" key="4">
    <source>
        <dbReference type="Google" id="ProtNLM"/>
    </source>
</evidence>
<feature type="signal peptide" evidence="1">
    <location>
        <begin position="1"/>
        <end position="16"/>
    </location>
</feature>
<evidence type="ECO:0000256" key="1">
    <source>
        <dbReference type="SAM" id="SignalP"/>
    </source>
</evidence>
<dbReference type="Proteomes" id="UP000663400">
    <property type="component" value="Chromosome"/>
</dbReference>
<name>A0ABX7RHH0_9GAMM</name>
<keyword evidence="1" id="KW-0732">Signal</keyword>
<accession>A0ABX7RHH0</accession>
<organism evidence="2 3">
    <name type="scientific">Lysobacter arenosi</name>
    <dbReference type="NCBI Taxonomy" id="2795387"/>
    <lineage>
        <taxon>Bacteria</taxon>
        <taxon>Pseudomonadati</taxon>
        <taxon>Pseudomonadota</taxon>
        <taxon>Gammaproteobacteria</taxon>
        <taxon>Lysobacterales</taxon>
        <taxon>Lysobacteraceae</taxon>
        <taxon>Lysobacter</taxon>
    </lineage>
</organism>
<proteinExistence type="predicted"/>
<reference evidence="2 3" key="1">
    <citation type="submission" date="2021-02" db="EMBL/GenBank/DDBJ databases">
        <title>Lysobacter arenosi sp. nov., isolated from soil of gangwondo yeongwol, south Korea.</title>
        <authorList>
            <person name="Kim K.R."/>
            <person name="Kim K.H."/>
            <person name="Jeon C.O."/>
        </authorList>
    </citation>
    <scope>NUCLEOTIDE SEQUENCE [LARGE SCALE GENOMIC DNA]</scope>
    <source>
        <strain evidence="2 3">R7</strain>
    </source>
</reference>